<organism evidence="1 2">
    <name type="scientific">Streptomyces enissocaesilis</name>
    <dbReference type="NCBI Taxonomy" id="332589"/>
    <lineage>
        <taxon>Bacteria</taxon>
        <taxon>Bacillati</taxon>
        <taxon>Actinomycetota</taxon>
        <taxon>Actinomycetes</taxon>
        <taxon>Kitasatosporales</taxon>
        <taxon>Streptomycetaceae</taxon>
        <taxon>Streptomyces</taxon>
        <taxon>Streptomyces rochei group</taxon>
    </lineage>
</organism>
<dbReference type="EMBL" id="BAAAUD010000049">
    <property type="protein sequence ID" value="GAA2958983.1"/>
    <property type="molecule type" value="Genomic_DNA"/>
</dbReference>
<name>A0ABN3XKC3_9ACTN</name>
<keyword evidence="2" id="KW-1185">Reference proteome</keyword>
<sequence length="304" mass="32536">MIGIPEALVGTQVEFNGEAGRRWIAALPGQAAAYLERWRLRLTGPSMHGAVSLVLPVERADGTPAALKLQLLDEESAGEAAALRAWDGNGVVRLLEHDARSGAMLLERLDERRPLSGVADTMAAVRVVGELLARLNAVVAPGGVRRLGDIAEAMLDDVPRRVRGAADPAERRLLERCAGAVREVAGEPGGQLLHWDLHYDNVLAPLAGSGRGEPWVVIDPKPLAGDPGFELLPALVNRFEAGQVLSRFDLMTEVLGLDRGRARAWTLGRVLQNGLWELEDEEEGAGGLPGELVAVARALLTLRA</sequence>
<dbReference type="SUPFAM" id="SSF56112">
    <property type="entry name" value="Protein kinase-like (PK-like)"/>
    <property type="match status" value="1"/>
</dbReference>
<protein>
    <submittedName>
        <fullName evidence="1">Aminoglycoside phosphotransferase family protein</fullName>
    </submittedName>
</protein>
<evidence type="ECO:0000313" key="1">
    <source>
        <dbReference type="EMBL" id="GAA2958983.1"/>
    </source>
</evidence>
<dbReference type="RefSeq" id="WP_344497847.1">
    <property type="nucleotide sequence ID" value="NZ_BAAAUD010000049.1"/>
</dbReference>
<reference evidence="1 2" key="1">
    <citation type="journal article" date="2019" name="Int. J. Syst. Evol. Microbiol.">
        <title>The Global Catalogue of Microorganisms (GCM) 10K type strain sequencing project: providing services to taxonomists for standard genome sequencing and annotation.</title>
        <authorList>
            <consortium name="The Broad Institute Genomics Platform"/>
            <consortium name="The Broad Institute Genome Sequencing Center for Infectious Disease"/>
            <person name="Wu L."/>
            <person name="Ma J."/>
        </authorList>
    </citation>
    <scope>NUCLEOTIDE SEQUENCE [LARGE SCALE GENOMIC DNA]</scope>
    <source>
        <strain evidence="1 2">JCM 9088</strain>
    </source>
</reference>
<dbReference type="Pfam" id="PF04655">
    <property type="entry name" value="APH_6_hur"/>
    <property type="match status" value="1"/>
</dbReference>
<proteinExistence type="predicted"/>
<dbReference type="InterPro" id="IPR011009">
    <property type="entry name" value="Kinase-like_dom_sf"/>
</dbReference>
<dbReference type="Proteomes" id="UP001500403">
    <property type="component" value="Unassembled WGS sequence"/>
</dbReference>
<gene>
    <name evidence="1" type="ORF">GCM10010446_50320</name>
</gene>
<comment type="caution">
    <text evidence="1">The sequence shown here is derived from an EMBL/GenBank/DDBJ whole genome shotgun (WGS) entry which is preliminary data.</text>
</comment>
<evidence type="ECO:0000313" key="2">
    <source>
        <dbReference type="Proteomes" id="UP001500403"/>
    </source>
</evidence>
<accession>A0ABN3XKC3</accession>
<dbReference type="InterPro" id="IPR006748">
    <property type="entry name" value="NH2Glyco/OHUrea_AB-resist_kin"/>
</dbReference>